<keyword evidence="9" id="KW-1185">Reference proteome</keyword>
<dbReference type="RefSeq" id="XP_002554513.1">
    <property type="nucleotide sequence ID" value="XM_002554467.1"/>
</dbReference>
<dbReference type="OMA" id="NRPNFDM"/>
<dbReference type="GO" id="GO:0000439">
    <property type="term" value="C:transcription factor TFIIH core complex"/>
    <property type="evidence" value="ECO:0007669"/>
    <property type="project" value="InterPro"/>
</dbReference>
<name>C5DKS5_LACTC</name>
<dbReference type="InterPro" id="IPR013876">
    <property type="entry name" value="TFIIH_BTF_p62_N"/>
</dbReference>
<dbReference type="Pfam" id="PF08567">
    <property type="entry name" value="PH_TFIIH"/>
    <property type="match status" value="1"/>
</dbReference>
<evidence type="ECO:0000256" key="2">
    <source>
        <dbReference type="ARBA" id="ARBA00009448"/>
    </source>
</evidence>
<dbReference type="GO" id="GO:0006289">
    <property type="term" value="P:nucleotide-excision repair"/>
    <property type="evidence" value="ECO:0007669"/>
    <property type="project" value="InterPro"/>
</dbReference>
<evidence type="ECO:0000313" key="8">
    <source>
        <dbReference type="EMBL" id="CAR24076.1"/>
    </source>
</evidence>
<dbReference type="GO" id="GO:0006351">
    <property type="term" value="P:DNA-templated transcription"/>
    <property type="evidence" value="ECO:0007669"/>
    <property type="project" value="InterPro"/>
</dbReference>
<sequence>MSHSGAAVFKKVSGILTIDEEASPAELLWRSTDGDKTHKVALNTIDKLQATPASSEKMMLRLIGKANEAKKRKDADGNEVKAPLPSHVFSFNNRTVMDNIKETLQLIIARYKDEEVFEEKKRKESSLAPAPSEAAPLINTSTLDDSLSREKLLTNLKLQQSLLKENKGLMKTFQEAVINSGLPPDEFWSTRIPLLRAFALTTSQRTGPYNVLSTIKPVASSDNKVNVSVSREKIMTIFQTYPIVKKAYDDNVPKNFKEQEFWARFFSSKLFRKLRGERIMQSDRGDMIIDRYLTLDQEFDRKDDEMLQHPVKKLIDLDGNQYDDPERKGNKPDFTMIPGVDVNGNTDGVVDILKGMNRLSQKMIKSLENEYSRTNLAADDADKEEREELLYSDLEEEDEATYIEIKVKQRMAAVRETAGTEHKGERFKVGTKEISHQLNLLLDGLTKSIDLTKVANDDKKANNTANQNVIKAVKINAKQAKNTNFNAVVGANTGITTIESTKEIETPLPGDLLESCRVLHGTCCEFLKHFYIHFQSGEARQAPTVKKLYGFLKQCPEKVNKLLNKVQGSTDKQGETLASSCNAYLSSVLGSLNLAIEKYELAVAEANAANAANAASSAEVV</sequence>
<dbReference type="SUPFAM" id="SSF140383">
    <property type="entry name" value="BSD domain-like"/>
    <property type="match status" value="2"/>
</dbReference>
<dbReference type="Gene3D" id="2.30.29.30">
    <property type="entry name" value="Pleckstrin-homology domain (PH domain)/Phosphotyrosine-binding domain (PTB)"/>
    <property type="match status" value="1"/>
</dbReference>
<reference evidence="8 9" key="1">
    <citation type="journal article" date="2009" name="Genome Res.">
        <title>Comparative genomics of protoploid Saccharomycetaceae.</title>
        <authorList>
            <consortium name="The Genolevures Consortium"/>
            <person name="Souciet J.-L."/>
            <person name="Dujon B."/>
            <person name="Gaillardin C."/>
            <person name="Johnston M."/>
            <person name="Baret P.V."/>
            <person name="Cliften P."/>
            <person name="Sherman D.J."/>
            <person name="Weissenbach J."/>
            <person name="Westhof E."/>
            <person name="Wincker P."/>
            <person name="Jubin C."/>
            <person name="Poulain J."/>
            <person name="Barbe V."/>
            <person name="Segurens B."/>
            <person name="Artiguenave F."/>
            <person name="Anthouard V."/>
            <person name="Vacherie B."/>
            <person name="Val M.-E."/>
            <person name="Fulton R.S."/>
            <person name="Minx P."/>
            <person name="Wilson R."/>
            <person name="Durrens P."/>
            <person name="Jean G."/>
            <person name="Marck C."/>
            <person name="Martin T."/>
            <person name="Nikolski M."/>
            <person name="Rolland T."/>
            <person name="Seret M.-L."/>
            <person name="Casaregola S."/>
            <person name="Despons L."/>
            <person name="Fairhead C."/>
            <person name="Fischer G."/>
            <person name="Lafontaine I."/>
            <person name="Leh V."/>
            <person name="Lemaire M."/>
            <person name="de Montigny J."/>
            <person name="Neuveglise C."/>
            <person name="Thierry A."/>
            <person name="Blanc-Lenfle I."/>
            <person name="Bleykasten C."/>
            <person name="Diffels J."/>
            <person name="Fritsch E."/>
            <person name="Frangeul L."/>
            <person name="Goeffon A."/>
            <person name="Jauniaux N."/>
            <person name="Kachouri-Lafond R."/>
            <person name="Payen C."/>
            <person name="Potier S."/>
            <person name="Pribylova L."/>
            <person name="Ozanne C."/>
            <person name="Richard G.-F."/>
            <person name="Sacerdot C."/>
            <person name="Straub M.-L."/>
            <person name="Talla E."/>
        </authorList>
    </citation>
    <scope>NUCLEOTIDE SEQUENCE [LARGE SCALE GENOMIC DNA]</scope>
    <source>
        <strain evidence="9">ATCC 56472 / CBS 6340 / NRRL Y-8284</strain>
    </source>
</reference>
<dbReference type="Gene3D" id="1.10.3970.10">
    <property type="entry name" value="BSD domain"/>
    <property type="match status" value="1"/>
</dbReference>
<organism evidence="8 9">
    <name type="scientific">Lachancea thermotolerans (strain ATCC 56472 / CBS 6340 / NRRL Y-8284)</name>
    <name type="common">Yeast</name>
    <name type="synonym">Kluyveromyces thermotolerans</name>
    <dbReference type="NCBI Taxonomy" id="559295"/>
    <lineage>
        <taxon>Eukaryota</taxon>
        <taxon>Fungi</taxon>
        <taxon>Dikarya</taxon>
        <taxon>Ascomycota</taxon>
        <taxon>Saccharomycotina</taxon>
        <taxon>Saccharomycetes</taxon>
        <taxon>Saccharomycetales</taxon>
        <taxon>Saccharomycetaceae</taxon>
        <taxon>Lachancea</taxon>
    </lineage>
</organism>
<evidence type="ECO:0000256" key="4">
    <source>
        <dbReference type="ARBA" id="ARBA00023015"/>
    </source>
</evidence>
<protein>
    <submittedName>
        <fullName evidence="8">KLTH0F07128p</fullName>
    </submittedName>
</protein>
<dbReference type="CDD" id="cd13229">
    <property type="entry name" value="PH_TFIIH"/>
    <property type="match status" value="1"/>
</dbReference>
<feature type="domain" description="BSD" evidence="7">
    <location>
        <begin position="221"/>
        <end position="273"/>
    </location>
</feature>
<keyword evidence="3" id="KW-0677">Repeat</keyword>
<dbReference type="HOGENOM" id="CLU_019188_0_0_1"/>
<dbReference type="SMART" id="SM00751">
    <property type="entry name" value="BSD"/>
    <property type="match status" value="2"/>
</dbReference>
<dbReference type="eggNOG" id="KOG2074">
    <property type="taxonomic scope" value="Eukaryota"/>
</dbReference>
<dbReference type="GeneID" id="8292716"/>
<dbReference type="EMBL" id="CU928170">
    <property type="protein sequence ID" value="CAR24076.1"/>
    <property type="molecule type" value="Genomic_DNA"/>
</dbReference>
<dbReference type="Pfam" id="PF03909">
    <property type="entry name" value="BSD"/>
    <property type="match status" value="2"/>
</dbReference>
<dbReference type="OrthoDB" id="360521at2759"/>
<evidence type="ECO:0000259" key="7">
    <source>
        <dbReference type="PROSITE" id="PS50858"/>
    </source>
</evidence>
<evidence type="ECO:0000256" key="3">
    <source>
        <dbReference type="ARBA" id="ARBA00022737"/>
    </source>
</evidence>
<keyword evidence="4" id="KW-0805">Transcription regulation</keyword>
<keyword evidence="6" id="KW-0539">Nucleus</keyword>
<dbReference type="InterPro" id="IPR011993">
    <property type="entry name" value="PH-like_dom_sf"/>
</dbReference>
<dbReference type="PROSITE" id="PS50858">
    <property type="entry name" value="BSD"/>
    <property type="match status" value="2"/>
</dbReference>
<dbReference type="InParanoid" id="C5DKS5"/>
<dbReference type="PANTHER" id="PTHR12856">
    <property type="entry name" value="TRANSCRIPTION INITIATION FACTOR IIH-RELATED"/>
    <property type="match status" value="1"/>
</dbReference>
<evidence type="ECO:0000256" key="1">
    <source>
        <dbReference type="ARBA" id="ARBA00004123"/>
    </source>
</evidence>
<dbReference type="SUPFAM" id="SSF50729">
    <property type="entry name" value="PH domain-like"/>
    <property type="match status" value="1"/>
</dbReference>
<dbReference type="InterPro" id="IPR027079">
    <property type="entry name" value="Tfb1/GTF2H1"/>
</dbReference>
<dbReference type="InterPro" id="IPR035925">
    <property type="entry name" value="BSD_dom_sf"/>
</dbReference>
<proteinExistence type="inferred from homology"/>
<keyword evidence="5" id="KW-0804">Transcription</keyword>
<gene>
    <name evidence="8" type="ordered locus">KLTH0F07128g</name>
</gene>
<evidence type="ECO:0000256" key="6">
    <source>
        <dbReference type="ARBA" id="ARBA00023242"/>
    </source>
</evidence>
<dbReference type="KEGG" id="lth:KLTH0F07128g"/>
<dbReference type="InterPro" id="IPR005607">
    <property type="entry name" value="BSD_dom"/>
</dbReference>
<dbReference type="STRING" id="559295.C5DKS5"/>
<accession>C5DKS5</accession>
<dbReference type="Proteomes" id="UP000002036">
    <property type="component" value="Chromosome F"/>
</dbReference>
<dbReference type="FunCoup" id="C5DKS5">
    <property type="interactions" value="1015"/>
</dbReference>
<dbReference type="AlphaFoldDB" id="C5DKS5"/>
<comment type="subcellular location">
    <subcellularLocation>
        <location evidence="1">Nucleus</location>
    </subcellularLocation>
</comment>
<evidence type="ECO:0000313" key="9">
    <source>
        <dbReference type="Proteomes" id="UP000002036"/>
    </source>
</evidence>
<comment type="similarity">
    <text evidence="2">Belongs to the TFB1 family.</text>
</comment>
<feature type="domain" description="BSD" evidence="7">
    <location>
        <begin position="143"/>
        <end position="199"/>
    </location>
</feature>
<evidence type="ECO:0000256" key="5">
    <source>
        <dbReference type="ARBA" id="ARBA00023163"/>
    </source>
</evidence>